<dbReference type="AlphaFoldDB" id="A0A917CEV3"/>
<evidence type="ECO:0000256" key="1">
    <source>
        <dbReference type="ARBA" id="ARBA00004377"/>
    </source>
</evidence>
<evidence type="ECO:0000256" key="5">
    <source>
        <dbReference type="ARBA" id="ARBA00022481"/>
    </source>
</evidence>
<protein>
    <recommendedName>
        <fullName evidence="3">Type II secretion system protein J</fullName>
    </recommendedName>
</protein>
<dbReference type="PROSITE" id="PS00409">
    <property type="entry name" value="PROKAR_NTER_METHYL"/>
    <property type="match status" value="1"/>
</dbReference>
<dbReference type="GO" id="GO:0005886">
    <property type="term" value="C:plasma membrane"/>
    <property type="evidence" value="ECO:0007669"/>
    <property type="project" value="UniProtKB-SubCell"/>
</dbReference>
<feature type="transmembrane region" description="Helical" evidence="10">
    <location>
        <begin position="12"/>
        <end position="36"/>
    </location>
</feature>
<dbReference type="InterPro" id="IPR045584">
    <property type="entry name" value="Pilin-like"/>
</dbReference>
<evidence type="ECO:0000313" key="12">
    <source>
        <dbReference type="Proteomes" id="UP000605253"/>
    </source>
</evidence>
<dbReference type="SUPFAM" id="SSF54523">
    <property type="entry name" value="Pili subunits"/>
    <property type="match status" value="1"/>
</dbReference>
<dbReference type="EMBL" id="BMEO01000001">
    <property type="protein sequence ID" value="GGF85608.1"/>
    <property type="molecule type" value="Genomic_DNA"/>
</dbReference>
<accession>A0A917CEV3</accession>
<dbReference type="GO" id="GO:0015628">
    <property type="term" value="P:protein secretion by the type II secretion system"/>
    <property type="evidence" value="ECO:0007669"/>
    <property type="project" value="InterPro"/>
</dbReference>
<keyword evidence="12" id="KW-1185">Reference proteome</keyword>
<evidence type="ECO:0000256" key="6">
    <source>
        <dbReference type="ARBA" id="ARBA00022519"/>
    </source>
</evidence>
<comment type="caution">
    <text evidence="11">The sequence shown here is derived from an EMBL/GenBank/DDBJ whole genome shotgun (WGS) entry which is preliminary data.</text>
</comment>
<dbReference type="Pfam" id="PF11612">
    <property type="entry name" value="T2SSJ"/>
    <property type="match status" value="1"/>
</dbReference>
<dbReference type="NCBIfam" id="TIGR02532">
    <property type="entry name" value="IV_pilin_GFxxxE"/>
    <property type="match status" value="1"/>
</dbReference>
<name>A0A917CEV3_9GAMM</name>
<dbReference type="PANTHER" id="PTHR39583:SF2">
    <property type="entry name" value="TYPE II SECRETION SYSTEM PROTEIN J"/>
    <property type="match status" value="1"/>
</dbReference>
<organism evidence="11 12">
    <name type="scientific">Marinicella pacifica</name>
    <dbReference type="NCBI Taxonomy" id="1171543"/>
    <lineage>
        <taxon>Bacteria</taxon>
        <taxon>Pseudomonadati</taxon>
        <taxon>Pseudomonadota</taxon>
        <taxon>Gammaproteobacteria</taxon>
        <taxon>Lysobacterales</taxon>
        <taxon>Marinicellaceae</taxon>
        <taxon>Marinicella</taxon>
    </lineage>
</organism>
<evidence type="ECO:0000313" key="11">
    <source>
        <dbReference type="EMBL" id="GGF85608.1"/>
    </source>
</evidence>
<keyword evidence="6" id="KW-0997">Cell inner membrane</keyword>
<proteinExistence type="inferred from homology"/>
<reference evidence="11" key="1">
    <citation type="journal article" date="2014" name="Int. J. Syst. Evol. Microbiol.">
        <title>Complete genome sequence of Corynebacterium casei LMG S-19264T (=DSM 44701T), isolated from a smear-ripened cheese.</title>
        <authorList>
            <consortium name="US DOE Joint Genome Institute (JGI-PGF)"/>
            <person name="Walter F."/>
            <person name="Albersmeier A."/>
            <person name="Kalinowski J."/>
            <person name="Ruckert C."/>
        </authorList>
    </citation>
    <scope>NUCLEOTIDE SEQUENCE</scope>
    <source>
        <strain evidence="11">CGMCC 1.12181</strain>
    </source>
</reference>
<dbReference type="InterPro" id="IPR051621">
    <property type="entry name" value="T2SS_protein_J"/>
</dbReference>
<sequence length="209" mass="23961">MSDLNQLKYQQGMTLLEVLIAVALLSVIAVMAYASLFTLTSSNQHLAETVERINQENTALALFNQDIKMALASANPGLQKKQPDFVADSRSLLLQRLNPMQEVPRHGLINSVKNKPLAVLAVRWFVRDGVWYRATRSAAATQFAAWQERPMMVLSHMQCQYLNFNGRREEFWPPEQGPVSSLPKSVHCTLRFENNRQIRMHITPWQQIW</sequence>
<evidence type="ECO:0000256" key="10">
    <source>
        <dbReference type="SAM" id="Phobius"/>
    </source>
</evidence>
<comment type="similarity">
    <text evidence="2">Belongs to the GSP J family.</text>
</comment>
<dbReference type="InterPro" id="IPR012902">
    <property type="entry name" value="N_methyl_site"/>
</dbReference>
<keyword evidence="8 10" id="KW-1133">Transmembrane helix</keyword>
<evidence type="ECO:0000256" key="3">
    <source>
        <dbReference type="ARBA" id="ARBA00021539"/>
    </source>
</evidence>
<keyword evidence="7 10" id="KW-0812">Transmembrane</keyword>
<keyword evidence="9 10" id="KW-0472">Membrane</keyword>
<dbReference type="Proteomes" id="UP000605253">
    <property type="component" value="Unassembled WGS sequence"/>
</dbReference>
<evidence type="ECO:0000256" key="8">
    <source>
        <dbReference type="ARBA" id="ARBA00022989"/>
    </source>
</evidence>
<comment type="subcellular location">
    <subcellularLocation>
        <location evidence="1">Cell inner membrane</location>
        <topology evidence="1">Single-pass membrane protein</topology>
    </subcellularLocation>
</comment>
<keyword evidence="5" id="KW-0488">Methylation</keyword>
<reference evidence="11" key="2">
    <citation type="submission" date="2020-09" db="EMBL/GenBank/DDBJ databases">
        <authorList>
            <person name="Sun Q."/>
            <person name="Zhou Y."/>
        </authorList>
    </citation>
    <scope>NUCLEOTIDE SEQUENCE</scope>
    <source>
        <strain evidence="11">CGMCC 1.12181</strain>
    </source>
</reference>
<dbReference type="RefSeq" id="WP_188364012.1">
    <property type="nucleotide sequence ID" value="NZ_BAABJF010000011.1"/>
</dbReference>
<evidence type="ECO:0000256" key="7">
    <source>
        <dbReference type="ARBA" id="ARBA00022692"/>
    </source>
</evidence>
<gene>
    <name evidence="11" type="primary">epsJ</name>
    <name evidence="11" type="ORF">GCM10011365_03290</name>
</gene>
<dbReference type="InterPro" id="IPR010055">
    <property type="entry name" value="T2SS_protein-GspJ"/>
</dbReference>
<dbReference type="PANTHER" id="PTHR39583">
    <property type="entry name" value="TYPE II SECRETION SYSTEM PROTEIN J-RELATED"/>
    <property type="match status" value="1"/>
</dbReference>
<evidence type="ECO:0000256" key="9">
    <source>
        <dbReference type="ARBA" id="ARBA00023136"/>
    </source>
</evidence>
<evidence type="ECO:0000256" key="2">
    <source>
        <dbReference type="ARBA" id="ARBA00011084"/>
    </source>
</evidence>
<evidence type="ECO:0000256" key="4">
    <source>
        <dbReference type="ARBA" id="ARBA00022475"/>
    </source>
</evidence>
<dbReference type="GO" id="GO:0015627">
    <property type="term" value="C:type II protein secretion system complex"/>
    <property type="evidence" value="ECO:0007669"/>
    <property type="project" value="InterPro"/>
</dbReference>
<keyword evidence="4" id="KW-1003">Cell membrane</keyword>
<dbReference type="Pfam" id="PF07963">
    <property type="entry name" value="N_methyl"/>
    <property type="match status" value="1"/>
</dbReference>